<evidence type="ECO:0000313" key="2">
    <source>
        <dbReference type="EMBL" id="KFA65277.1"/>
    </source>
</evidence>
<dbReference type="InParanoid" id="A0A084QMU2"/>
<sequence length="159" mass="17892">MGTSTEHNANENQRPTALPMSSRTDQTSKKSRKSRKSKNKNTPHSDIVPNDDEPDADAQEQANKGRHADPPSHHGSQRETSLITPWDEPSGFGRDTSFFQDGSDDDGTGLRRRLAERKEQRDVERQKSDRAFTVQLKLNLELDIHLKANIYGDVTLSVL</sequence>
<dbReference type="Proteomes" id="UP000028524">
    <property type="component" value="Unassembled WGS sequence"/>
</dbReference>
<feature type="compositionally biased region" description="Basic residues" evidence="1">
    <location>
        <begin position="29"/>
        <end position="41"/>
    </location>
</feature>
<feature type="compositionally biased region" description="Polar residues" evidence="1">
    <location>
        <begin position="1"/>
        <end position="15"/>
    </location>
</feature>
<keyword evidence="3" id="KW-1185">Reference proteome</keyword>
<name>A0A084QMU2_STAC4</name>
<dbReference type="HOGENOM" id="CLU_1836449_0_0_1"/>
<accession>A0A084QMU2</accession>
<reference evidence="2 3" key="1">
    <citation type="journal article" date="2014" name="BMC Genomics">
        <title>Comparative genome sequencing reveals chemotype-specific gene clusters in the toxigenic black mold Stachybotrys.</title>
        <authorList>
            <person name="Semeiks J."/>
            <person name="Borek D."/>
            <person name="Otwinowski Z."/>
            <person name="Grishin N.V."/>
        </authorList>
    </citation>
    <scope>NUCLEOTIDE SEQUENCE [LARGE SCALE GENOMIC DNA]</scope>
    <source>
        <strain evidence="2 3">IBT 40285</strain>
    </source>
</reference>
<dbReference type="OrthoDB" id="2873061at2759"/>
<organism evidence="2 3">
    <name type="scientific">Stachybotrys chlorohalonatus (strain IBT 40285)</name>
    <dbReference type="NCBI Taxonomy" id="1283841"/>
    <lineage>
        <taxon>Eukaryota</taxon>
        <taxon>Fungi</taxon>
        <taxon>Dikarya</taxon>
        <taxon>Ascomycota</taxon>
        <taxon>Pezizomycotina</taxon>
        <taxon>Sordariomycetes</taxon>
        <taxon>Hypocreomycetidae</taxon>
        <taxon>Hypocreales</taxon>
        <taxon>Stachybotryaceae</taxon>
        <taxon>Stachybotrys</taxon>
    </lineage>
</organism>
<evidence type="ECO:0000256" key="1">
    <source>
        <dbReference type="SAM" id="MobiDB-lite"/>
    </source>
</evidence>
<feature type="region of interest" description="Disordered" evidence="1">
    <location>
        <begin position="1"/>
        <end position="109"/>
    </location>
</feature>
<feature type="compositionally biased region" description="Acidic residues" evidence="1">
    <location>
        <begin position="49"/>
        <end position="58"/>
    </location>
</feature>
<dbReference type="EMBL" id="KL660607">
    <property type="protein sequence ID" value="KFA65277.1"/>
    <property type="molecule type" value="Genomic_DNA"/>
</dbReference>
<proteinExistence type="predicted"/>
<dbReference type="AlphaFoldDB" id="A0A084QMU2"/>
<protein>
    <submittedName>
        <fullName evidence="2">Uncharacterized protein</fullName>
    </submittedName>
</protein>
<evidence type="ECO:0000313" key="3">
    <source>
        <dbReference type="Proteomes" id="UP000028524"/>
    </source>
</evidence>
<gene>
    <name evidence="2" type="ORF">S40285_02701</name>
</gene>